<protein>
    <submittedName>
        <fullName evidence="2">Uncharacterized protein</fullName>
    </submittedName>
</protein>
<dbReference type="EMBL" id="AP012603">
    <property type="protein sequence ID" value="BAM86392.1"/>
    <property type="molecule type" value="Genomic_DNA"/>
</dbReference>
<sequence length="89" mass="10354">MTVTKLLGIAAVGVVLAMAAPAERAQALSLINAGAATAVQQGTVQETTQAHWHGRRHWHPRRHYYPRHYYHPRHHWRPHHYGHRHHGRW</sequence>
<gene>
    <name evidence="2" type="ORF">S58_03760</name>
</gene>
<dbReference type="AlphaFoldDB" id="M4Z121"/>
<organism evidence="2 3">
    <name type="scientific">Bradyrhizobium oligotrophicum S58</name>
    <dbReference type="NCBI Taxonomy" id="1245469"/>
    <lineage>
        <taxon>Bacteria</taxon>
        <taxon>Pseudomonadati</taxon>
        <taxon>Pseudomonadota</taxon>
        <taxon>Alphaproteobacteria</taxon>
        <taxon>Hyphomicrobiales</taxon>
        <taxon>Nitrobacteraceae</taxon>
        <taxon>Bradyrhizobium</taxon>
    </lineage>
</organism>
<reference evidence="2 3" key="1">
    <citation type="journal article" date="2013" name="Appl. Environ. Microbiol.">
        <title>Genome analysis suggests that the soil oligotrophic bacterium Agromonas oligotrophica (Bradyrhizobium oligotrophicum) is a nitrogen-fixing symbiont of Aeschynomene indica.</title>
        <authorList>
            <person name="Okubo T."/>
            <person name="Fukushima S."/>
            <person name="Itakura M."/>
            <person name="Oshima K."/>
            <person name="Longtonglang A."/>
            <person name="Teaumroong N."/>
            <person name="Mitsui H."/>
            <person name="Hattori M."/>
            <person name="Hattori R."/>
            <person name="Hattori T."/>
            <person name="Minamisawa K."/>
        </authorList>
    </citation>
    <scope>NUCLEOTIDE SEQUENCE [LARGE SCALE GENOMIC DNA]</scope>
    <source>
        <strain evidence="2 3">S58</strain>
    </source>
</reference>
<dbReference type="OrthoDB" id="8256595at2"/>
<dbReference type="PATRIC" id="fig|1245469.3.peg.379"/>
<evidence type="ECO:0000256" key="1">
    <source>
        <dbReference type="SAM" id="SignalP"/>
    </source>
</evidence>
<evidence type="ECO:0000313" key="3">
    <source>
        <dbReference type="Proteomes" id="UP000011841"/>
    </source>
</evidence>
<name>M4Z121_9BRAD</name>
<accession>M4Z121</accession>
<dbReference type="HOGENOM" id="CLU_183059_0_0_5"/>
<dbReference type="RefSeq" id="WP_015663530.1">
    <property type="nucleotide sequence ID" value="NC_020453.1"/>
</dbReference>
<feature type="signal peptide" evidence="1">
    <location>
        <begin position="1"/>
        <end position="19"/>
    </location>
</feature>
<keyword evidence="1" id="KW-0732">Signal</keyword>
<dbReference type="GeneID" id="301814388"/>
<dbReference type="KEGG" id="aol:S58_03760"/>
<dbReference type="Proteomes" id="UP000011841">
    <property type="component" value="Chromosome"/>
</dbReference>
<dbReference type="eggNOG" id="ENOG5032K0R">
    <property type="taxonomic scope" value="Bacteria"/>
</dbReference>
<evidence type="ECO:0000313" key="2">
    <source>
        <dbReference type="EMBL" id="BAM86392.1"/>
    </source>
</evidence>
<proteinExistence type="predicted"/>
<dbReference type="STRING" id="1245469.S58_03760"/>
<keyword evidence="3" id="KW-1185">Reference proteome</keyword>
<feature type="chain" id="PRO_5004061465" evidence="1">
    <location>
        <begin position="20"/>
        <end position="89"/>
    </location>
</feature>